<accession>A0A0N7L972</accession>
<dbReference type="Proteomes" id="UP000054845">
    <property type="component" value="Unassembled WGS sequence"/>
</dbReference>
<dbReference type="AlphaFoldDB" id="A0A0N7L972"/>
<organism evidence="2 3">
    <name type="scientific">Ceraceosorus bombacis</name>
    <dbReference type="NCBI Taxonomy" id="401625"/>
    <lineage>
        <taxon>Eukaryota</taxon>
        <taxon>Fungi</taxon>
        <taxon>Dikarya</taxon>
        <taxon>Basidiomycota</taxon>
        <taxon>Ustilaginomycotina</taxon>
        <taxon>Exobasidiomycetes</taxon>
        <taxon>Ceraceosorales</taxon>
        <taxon>Ceraceosoraceae</taxon>
        <taxon>Ceraceosorus</taxon>
    </lineage>
</organism>
<reference evidence="2 3" key="1">
    <citation type="submission" date="2014-09" db="EMBL/GenBank/DDBJ databases">
        <authorList>
            <person name="Magalhaes I.L.F."/>
            <person name="Oliveira U."/>
            <person name="Santos F.R."/>
            <person name="Vidigal T.H.D.A."/>
            <person name="Brescovit A.D."/>
            <person name="Santos A.J."/>
        </authorList>
    </citation>
    <scope>NUCLEOTIDE SEQUENCE [LARGE SCALE GENOMIC DNA]</scope>
</reference>
<evidence type="ECO:0000256" key="1">
    <source>
        <dbReference type="SAM" id="MobiDB-lite"/>
    </source>
</evidence>
<dbReference type="EMBL" id="CCYA01000192">
    <property type="protein sequence ID" value="CEH12978.1"/>
    <property type="molecule type" value="Genomic_DNA"/>
</dbReference>
<evidence type="ECO:0000313" key="3">
    <source>
        <dbReference type="Proteomes" id="UP000054845"/>
    </source>
</evidence>
<protein>
    <submittedName>
        <fullName evidence="2">Uncharacterized protein</fullName>
    </submittedName>
</protein>
<name>A0A0N7L972_9BASI</name>
<feature type="region of interest" description="Disordered" evidence="1">
    <location>
        <begin position="1"/>
        <end position="21"/>
    </location>
</feature>
<keyword evidence="3" id="KW-1185">Reference proteome</keyword>
<proteinExistence type="predicted"/>
<evidence type="ECO:0000313" key="2">
    <source>
        <dbReference type="EMBL" id="CEH12978.1"/>
    </source>
</evidence>
<sequence length="60" mass="6390">MALHFSCPNAEAHSAPKGTHSNIHAPQFAPHALLVLFVPKGGLTADSDWLQQDLCTVLNA</sequence>